<feature type="transmembrane region" description="Helical" evidence="6">
    <location>
        <begin position="278"/>
        <end position="299"/>
    </location>
</feature>
<organism evidence="9 10">
    <name type="scientific">Dolosicoccus paucivorans</name>
    <dbReference type="NCBI Taxonomy" id="84521"/>
    <lineage>
        <taxon>Bacteria</taxon>
        <taxon>Bacillati</taxon>
        <taxon>Bacillota</taxon>
        <taxon>Bacilli</taxon>
        <taxon>Lactobacillales</taxon>
        <taxon>Aerococcaceae</taxon>
        <taxon>Dolosicoccus</taxon>
    </lineage>
</organism>
<evidence type="ECO:0000313" key="10">
    <source>
        <dbReference type="Proteomes" id="UP000235682"/>
    </source>
</evidence>
<keyword evidence="2" id="KW-0964">Secreted</keyword>
<dbReference type="InterPro" id="IPR019931">
    <property type="entry name" value="LPXTG_anchor"/>
</dbReference>
<evidence type="ECO:0000259" key="8">
    <source>
        <dbReference type="PROSITE" id="PS50847"/>
    </source>
</evidence>
<dbReference type="RefSeq" id="WP_102227866.1">
    <property type="nucleotide sequence ID" value="NZ_PNFY01000022.1"/>
</dbReference>
<dbReference type="OrthoDB" id="1550290at2"/>
<feature type="compositionally biased region" description="Basic and acidic residues" evidence="5">
    <location>
        <begin position="61"/>
        <end position="75"/>
    </location>
</feature>
<feature type="region of interest" description="Disordered" evidence="5">
    <location>
        <begin position="167"/>
        <end position="277"/>
    </location>
</feature>
<keyword evidence="3 7" id="KW-0732">Signal</keyword>
<keyword evidence="6" id="KW-0472">Membrane</keyword>
<keyword evidence="1" id="KW-0134">Cell wall</keyword>
<feature type="chain" id="PRO_5014607440" description="Gram-positive cocci surface proteins LPxTG domain-containing protein" evidence="7">
    <location>
        <begin position="30"/>
        <end position="306"/>
    </location>
</feature>
<keyword evidence="6" id="KW-1133">Transmembrane helix</keyword>
<evidence type="ECO:0000256" key="3">
    <source>
        <dbReference type="ARBA" id="ARBA00022729"/>
    </source>
</evidence>
<keyword evidence="6" id="KW-0812">Transmembrane</keyword>
<gene>
    <name evidence="9" type="ORF">CJ205_03290</name>
</gene>
<evidence type="ECO:0000256" key="4">
    <source>
        <dbReference type="ARBA" id="ARBA00023088"/>
    </source>
</evidence>
<dbReference type="InterPro" id="IPR041033">
    <property type="entry name" value="SpaA_PFL_dom_1"/>
</dbReference>
<feature type="signal peptide" evidence="7">
    <location>
        <begin position="1"/>
        <end position="29"/>
    </location>
</feature>
<feature type="domain" description="Gram-positive cocci surface proteins LPxTG" evidence="8">
    <location>
        <begin position="272"/>
        <end position="306"/>
    </location>
</feature>
<reference evidence="9 10" key="1">
    <citation type="submission" date="2017-09" db="EMBL/GenBank/DDBJ databases">
        <title>Bacterial strain isolated from the female urinary microbiota.</title>
        <authorList>
            <person name="Thomas-White K."/>
            <person name="Kumar N."/>
            <person name="Forster S."/>
            <person name="Putonti C."/>
            <person name="Lawley T."/>
            <person name="Wolfe A.J."/>
        </authorList>
    </citation>
    <scope>NUCLEOTIDE SEQUENCE [LARGE SCALE GENOMIC DNA]</scope>
    <source>
        <strain evidence="9 10">UMB0852</strain>
    </source>
</reference>
<dbReference type="InterPro" id="IPR013783">
    <property type="entry name" value="Ig-like_fold"/>
</dbReference>
<evidence type="ECO:0000256" key="7">
    <source>
        <dbReference type="SAM" id="SignalP"/>
    </source>
</evidence>
<feature type="compositionally biased region" description="Basic and acidic residues" evidence="5">
    <location>
        <begin position="175"/>
        <end position="272"/>
    </location>
</feature>
<comment type="caution">
    <text evidence="9">The sequence shown here is derived from an EMBL/GenBank/DDBJ whole genome shotgun (WGS) entry which is preliminary data.</text>
</comment>
<evidence type="ECO:0000313" key="9">
    <source>
        <dbReference type="EMBL" id="PMC58618.1"/>
    </source>
</evidence>
<dbReference type="Gene3D" id="2.60.40.10">
    <property type="entry name" value="Immunoglobulins"/>
    <property type="match status" value="1"/>
</dbReference>
<dbReference type="PROSITE" id="PS50847">
    <property type="entry name" value="GRAM_POS_ANCHORING"/>
    <property type="match status" value="1"/>
</dbReference>
<evidence type="ECO:0000256" key="2">
    <source>
        <dbReference type="ARBA" id="ARBA00022525"/>
    </source>
</evidence>
<evidence type="ECO:0000256" key="5">
    <source>
        <dbReference type="SAM" id="MobiDB-lite"/>
    </source>
</evidence>
<name>A0A2N6SNG1_9LACT</name>
<protein>
    <recommendedName>
        <fullName evidence="8">Gram-positive cocci surface proteins LPxTG domain-containing protein</fullName>
    </recommendedName>
</protein>
<keyword evidence="4" id="KW-0572">Peptidoglycan-anchor</keyword>
<proteinExistence type="predicted"/>
<dbReference type="Proteomes" id="UP000235682">
    <property type="component" value="Unassembled WGS sequence"/>
</dbReference>
<dbReference type="NCBIfam" id="TIGR01167">
    <property type="entry name" value="LPXTG_anchor"/>
    <property type="match status" value="1"/>
</dbReference>
<dbReference type="Pfam" id="PF00746">
    <property type="entry name" value="Gram_pos_anchor"/>
    <property type="match status" value="1"/>
</dbReference>
<dbReference type="AlphaFoldDB" id="A0A2N6SNG1"/>
<dbReference type="Pfam" id="PF17802">
    <property type="entry name" value="SpaA"/>
    <property type="match status" value="1"/>
</dbReference>
<sequence>MYKSNLLKKAMLGAVVTMPLTASMLQVSAESGEDITDVGSGTITESDEMMSLQSSSEQIEESSKAEEPSQKEEYAGHGSVQIRVVDNGFKPVVGATVELLNSKGEGRQVKTDEYGNANFTDVPAGESYTAALALVPEGYEYNAFRTPEITVENTGNYEDFITVDRVQTSSEQTEESSKESMSEAESAKESVSEAESSKESVSEAESSKESVSEAESSKESGSEPESSKESGSEPESSKESGSEAESSKEKEEEESSKAEVKKEVKKEDKKELPNTGEAVGMTALIAGLLGAAGLGTLFMNRRRQSK</sequence>
<keyword evidence="10" id="KW-1185">Reference proteome</keyword>
<dbReference type="EMBL" id="PNHE01000009">
    <property type="protein sequence ID" value="PMC58618.1"/>
    <property type="molecule type" value="Genomic_DNA"/>
</dbReference>
<accession>A0A2N6SNG1</accession>
<evidence type="ECO:0000256" key="1">
    <source>
        <dbReference type="ARBA" id="ARBA00022512"/>
    </source>
</evidence>
<evidence type="ECO:0000256" key="6">
    <source>
        <dbReference type="SAM" id="Phobius"/>
    </source>
</evidence>
<dbReference type="SUPFAM" id="SSF49478">
    <property type="entry name" value="Cna protein B-type domain"/>
    <property type="match status" value="1"/>
</dbReference>
<feature type="region of interest" description="Disordered" evidence="5">
    <location>
        <begin position="50"/>
        <end position="77"/>
    </location>
</feature>